<dbReference type="SUPFAM" id="SSF53955">
    <property type="entry name" value="Lysozyme-like"/>
    <property type="match status" value="1"/>
</dbReference>
<evidence type="ECO:0000313" key="3">
    <source>
        <dbReference type="EMBL" id="CAB5007566.1"/>
    </source>
</evidence>
<reference evidence="1" key="1">
    <citation type="submission" date="2020-05" db="EMBL/GenBank/DDBJ databases">
        <authorList>
            <person name="Chiriac C."/>
            <person name="Salcher M."/>
            <person name="Ghai R."/>
            <person name="Kavagutti S V."/>
        </authorList>
    </citation>
    <scope>NUCLEOTIDE SEQUENCE</scope>
</reference>
<dbReference type="EMBL" id="CAFABE010000003">
    <property type="protein sequence ID" value="CAB4816595.1"/>
    <property type="molecule type" value="Genomic_DNA"/>
</dbReference>
<evidence type="ECO:0000313" key="2">
    <source>
        <dbReference type="EMBL" id="CAB4873558.1"/>
    </source>
</evidence>
<gene>
    <name evidence="1" type="ORF">UFOPK3164_00107</name>
    <name evidence="2" type="ORF">UFOPK3427_00970</name>
    <name evidence="3" type="ORF">UFOPK4112_00115</name>
</gene>
<dbReference type="InterPro" id="IPR023346">
    <property type="entry name" value="Lysozyme-like_dom_sf"/>
</dbReference>
<proteinExistence type="predicted"/>
<evidence type="ECO:0000313" key="1">
    <source>
        <dbReference type="EMBL" id="CAB4816595.1"/>
    </source>
</evidence>
<protein>
    <submittedName>
        <fullName evidence="1">Unannotated protein</fullName>
    </submittedName>
</protein>
<organism evidence="1">
    <name type="scientific">freshwater metagenome</name>
    <dbReference type="NCBI Taxonomy" id="449393"/>
    <lineage>
        <taxon>unclassified sequences</taxon>
        <taxon>metagenomes</taxon>
        <taxon>ecological metagenomes</taxon>
    </lineage>
</organism>
<dbReference type="AlphaFoldDB" id="A0A6J6Z767"/>
<dbReference type="Gene3D" id="1.10.530.10">
    <property type="match status" value="1"/>
</dbReference>
<sequence length="190" mass="20208">MYRRHLVSMALCVIVTLTTATVAAAQAPAVKEKPQTFAPPSTVLAAFVTPMIQVPDSAVAPVVAATQSRSFLMHRAHVAEFIAFQSKLAEQKLAAARTAAKAELAAAHLGVQSSMFQCIRTAESGDRYSITSGAYGILISTWQAFSNVWSPLGSWSVPGDAPVEVQDMVAYHLYQVGGGYGGWHNHCTGT</sequence>
<dbReference type="EMBL" id="CAFBLT010000001">
    <property type="protein sequence ID" value="CAB4873558.1"/>
    <property type="molecule type" value="Genomic_DNA"/>
</dbReference>
<accession>A0A6J6Z767</accession>
<name>A0A6J6Z767_9ZZZZ</name>
<dbReference type="EMBL" id="CAFBPM010000001">
    <property type="protein sequence ID" value="CAB5007566.1"/>
    <property type="molecule type" value="Genomic_DNA"/>
</dbReference>